<feature type="region of interest" description="Disordered" evidence="1">
    <location>
        <begin position="1"/>
        <end position="22"/>
    </location>
</feature>
<dbReference type="InterPro" id="IPR036869">
    <property type="entry name" value="J_dom_sf"/>
</dbReference>
<feature type="compositionally biased region" description="Low complexity" evidence="1">
    <location>
        <begin position="932"/>
        <end position="943"/>
    </location>
</feature>
<reference evidence="3" key="1">
    <citation type="submission" date="2022-08" db="EMBL/GenBank/DDBJ databases">
        <authorList>
            <person name="Gutierrez-Valencia J."/>
        </authorList>
    </citation>
    <scope>NUCLEOTIDE SEQUENCE</scope>
</reference>
<feature type="region of interest" description="Disordered" evidence="1">
    <location>
        <begin position="105"/>
        <end position="134"/>
    </location>
</feature>
<feature type="compositionally biased region" description="Low complexity" evidence="1">
    <location>
        <begin position="1162"/>
        <end position="1177"/>
    </location>
</feature>
<protein>
    <recommendedName>
        <fullName evidence="2">J domain-containing protein</fullName>
    </recommendedName>
</protein>
<comment type="caution">
    <text evidence="3">The sequence shown here is derived from an EMBL/GenBank/DDBJ whole genome shotgun (WGS) entry which is preliminary data.</text>
</comment>
<feature type="region of interest" description="Disordered" evidence="1">
    <location>
        <begin position="555"/>
        <end position="725"/>
    </location>
</feature>
<feature type="compositionally biased region" description="Basic and acidic residues" evidence="1">
    <location>
        <begin position="466"/>
        <end position="485"/>
    </location>
</feature>
<feature type="compositionally biased region" description="Basic and acidic residues" evidence="1">
    <location>
        <begin position="612"/>
        <end position="636"/>
    </location>
</feature>
<feature type="region of interest" description="Disordered" evidence="1">
    <location>
        <begin position="322"/>
        <end position="353"/>
    </location>
</feature>
<feature type="compositionally biased region" description="Basic and acidic residues" evidence="1">
    <location>
        <begin position="691"/>
        <end position="704"/>
    </location>
</feature>
<accession>A0AAV0LRJ3</accession>
<feature type="compositionally biased region" description="Polar residues" evidence="1">
    <location>
        <begin position="1147"/>
        <end position="1156"/>
    </location>
</feature>
<dbReference type="PANTHER" id="PTHR23172">
    <property type="entry name" value="AUXILIN/CYCLIN G-ASSOCIATED KINASE-RELATED"/>
    <property type="match status" value="1"/>
</dbReference>
<dbReference type="EMBL" id="CAMGYJ010000006">
    <property type="protein sequence ID" value="CAI0436109.1"/>
    <property type="molecule type" value="Genomic_DNA"/>
</dbReference>
<feature type="compositionally biased region" description="Low complexity" evidence="1">
    <location>
        <begin position="1134"/>
        <end position="1146"/>
    </location>
</feature>
<feature type="compositionally biased region" description="Basic and acidic residues" evidence="1">
    <location>
        <begin position="339"/>
        <end position="353"/>
    </location>
</feature>
<dbReference type="PROSITE" id="PS50076">
    <property type="entry name" value="DNAJ_2"/>
    <property type="match status" value="1"/>
</dbReference>
<dbReference type="GO" id="GO:0072583">
    <property type="term" value="P:clathrin-dependent endocytosis"/>
    <property type="evidence" value="ECO:0007669"/>
    <property type="project" value="TreeGrafter"/>
</dbReference>
<proteinExistence type="predicted"/>
<feature type="region of interest" description="Disordered" evidence="1">
    <location>
        <begin position="827"/>
        <end position="1015"/>
    </location>
</feature>
<feature type="compositionally biased region" description="Basic and acidic residues" evidence="1">
    <location>
        <begin position="889"/>
        <end position="901"/>
    </location>
</feature>
<evidence type="ECO:0000259" key="2">
    <source>
        <dbReference type="PROSITE" id="PS50076"/>
    </source>
</evidence>
<feature type="region of interest" description="Disordered" evidence="1">
    <location>
        <begin position="394"/>
        <end position="506"/>
    </location>
</feature>
<dbReference type="GO" id="GO:0031982">
    <property type="term" value="C:vesicle"/>
    <property type="evidence" value="ECO:0007669"/>
    <property type="project" value="TreeGrafter"/>
</dbReference>
<keyword evidence="4" id="KW-1185">Reference proteome</keyword>
<feature type="compositionally biased region" description="Basic and acidic residues" evidence="1">
    <location>
        <begin position="555"/>
        <end position="587"/>
    </location>
</feature>
<feature type="compositionally biased region" description="Basic and acidic residues" evidence="1">
    <location>
        <begin position="833"/>
        <end position="858"/>
    </location>
</feature>
<evidence type="ECO:0000313" key="4">
    <source>
        <dbReference type="Proteomes" id="UP001154282"/>
    </source>
</evidence>
<organism evidence="3 4">
    <name type="scientific">Linum tenue</name>
    <dbReference type="NCBI Taxonomy" id="586396"/>
    <lineage>
        <taxon>Eukaryota</taxon>
        <taxon>Viridiplantae</taxon>
        <taxon>Streptophyta</taxon>
        <taxon>Embryophyta</taxon>
        <taxon>Tracheophyta</taxon>
        <taxon>Spermatophyta</taxon>
        <taxon>Magnoliopsida</taxon>
        <taxon>eudicotyledons</taxon>
        <taxon>Gunneridae</taxon>
        <taxon>Pentapetalae</taxon>
        <taxon>rosids</taxon>
        <taxon>fabids</taxon>
        <taxon>Malpighiales</taxon>
        <taxon>Linaceae</taxon>
        <taxon>Linum</taxon>
    </lineage>
</organism>
<sequence>MESQQASPAAYAKKLADGGRYSGGKHEYDGLFTGPMKLGSTVEDYREIFGRSGTSSIPMLDVPELNEQKAAVEPRGSRPDYAKIFGGFGEADFAMPYDELISRGEKEMKSSPAARAPAELRSQFSPAPEQSAFDERKRMSAEASVQSSMDGAKHVNVLYHKTNSGGRMGKSGMTHVAQLHAIPGFTRLIDENGPSQSPEGARSSRYVLNDVHLNSNDEMKEARPQRRAYSGPLLFSNPSGQHAEHHRTSSSISNDAAFYTSNRSSMKSKVGIPKSAAGSYSPPFLDDEVDANSAAAASAAAVRKAIEEAQAKIKIARELMERKKEGRQSRSRLKVNHGLKSEKREAKSTEKTYQYKEEAEELYRKDDTPMKQVFNGSLGQHSAEVHRVTLDFRDETKGPIASPAHTITLTKEAAFSEVDSRRAETGTSKSEHGSPEAASSKGYEPSITQVEHEEKTKKVTVSSYENKWKERVKASVLQDKSEHGSPEAASSKGYEPSITQVEHEEKTKKVTVSSYENKWKERVKASVLQDKFENIMRMLRGPADVEVPEKNLERLKGDHSELGSEAKHEELKGRLNEAAAREDERTVKVKSWLDNIAKGHKEQEHDGEEGETEKPQSCDLRQDDAVNTSRDVDAGKTSKVRVGHDDLEDAGEKMSSTNGWEEVKEKVEEEAKENKHAVGRHGEDSFSEFVETERMESEVHQRSEVDDETDKVTQEPPISQNDYIEVAPKLHKSTESETNVDQIDEIHVCGELAVRLNEEATMPSYGPRDIEKEPEAVEETYPSAEEGDSARVDGAGVQSDEPQEPLIIDENGVCSGGVAYNFNCQQTEDGTAECERTSIPERHVEEGATQSEESKENVDDAEVSSTSEATTDNFQPLGEEKVSPNQTESRSHAEPEKHVEEALSDLEEDDKVPPPANNSTPFMDEERLSDDGVGTSRSQQSSVSEEEGTDDAAASSGQKTSKNVVDETELAYYKTMQMQEREDKQSPEKDMGVERKQHLKKKEAEKEKDLEKEKERQRIAVERAIREARERAFADAREKAEKAASERAAAEAERRAKAAARERSERATALEKAAAEAKLKAERAAVERATAEARERALEKALSEKASVRGRNYGDKSPAPSKDDGRSTDQRYKSSGSSSSSRYQSSVNNAVPNSTVSGGASGASSLKSKASSEKQQQMAERAAKALAEKNMRDLLVQKEQAEKNRLAEILDAEIKRWSSGKERNLRVLLSTLHYILGPDSGWQAIPRTDLNSATAVRKAYKKATLFVHPDKLQQRGASIRQKYVCEKVFELLKDAWSRFSAEDR</sequence>
<dbReference type="GO" id="GO:0005737">
    <property type="term" value="C:cytoplasm"/>
    <property type="evidence" value="ECO:0007669"/>
    <property type="project" value="TreeGrafter"/>
</dbReference>
<dbReference type="PANTHER" id="PTHR23172:SF91">
    <property type="entry name" value="J DOMAIN-CONTAINING PROTEIN"/>
    <property type="match status" value="1"/>
</dbReference>
<feature type="domain" description="J" evidence="2">
    <location>
        <begin position="1231"/>
        <end position="1304"/>
    </location>
</feature>
<feature type="compositionally biased region" description="Basic and acidic residues" evidence="1">
    <location>
        <begin position="1121"/>
        <end position="1132"/>
    </location>
</feature>
<feature type="compositionally biased region" description="Polar residues" evidence="1">
    <location>
        <begin position="863"/>
        <end position="874"/>
    </location>
</feature>
<dbReference type="GO" id="GO:0030276">
    <property type="term" value="F:clathrin binding"/>
    <property type="evidence" value="ECO:0007669"/>
    <property type="project" value="TreeGrafter"/>
</dbReference>
<name>A0AAV0LRJ3_9ROSI</name>
<feature type="compositionally biased region" description="Basic and acidic residues" evidence="1">
    <location>
        <begin position="979"/>
        <end position="1015"/>
    </location>
</feature>
<feature type="compositionally biased region" description="Basic and acidic residues" evidence="1">
    <location>
        <begin position="1037"/>
        <end position="1107"/>
    </location>
</feature>
<dbReference type="GO" id="GO:0072318">
    <property type="term" value="P:clathrin coat disassembly"/>
    <property type="evidence" value="ECO:0007669"/>
    <property type="project" value="TreeGrafter"/>
</dbReference>
<dbReference type="Proteomes" id="UP001154282">
    <property type="component" value="Unassembled WGS sequence"/>
</dbReference>
<dbReference type="SUPFAM" id="SSF46565">
    <property type="entry name" value="Chaperone J-domain"/>
    <property type="match status" value="1"/>
</dbReference>
<dbReference type="Gene3D" id="1.10.287.110">
    <property type="entry name" value="DnaJ domain"/>
    <property type="match status" value="1"/>
</dbReference>
<feature type="compositionally biased region" description="Basic and acidic residues" evidence="1">
    <location>
        <begin position="418"/>
        <end position="434"/>
    </location>
</feature>
<gene>
    <name evidence="3" type="ORF">LITE_LOCUS24940</name>
</gene>
<evidence type="ECO:0000313" key="3">
    <source>
        <dbReference type="EMBL" id="CAI0436109.1"/>
    </source>
</evidence>
<feature type="region of interest" description="Disordered" evidence="1">
    <location>
        <begin position="760"/>
        <end position="810"/>
    </location>
</feature>
<dbReference type="InterPro" id="IPR001623">
    <property type="entry name" value="DnaJ_domain"/>
</dbReference>
<evidence type="ECO:0000256" key="1">
    <source>
        <dbReference type="SAM" id="MobiDB-lite"/>
    </source>
</evidence>
<feature type="region of interest" description="Disordered" evidence="1">
    <location>
        <begin position="1037"/>
        <end position="1184"/>
    </location>
</feature>
<feature type="compositionally biased region" description="Basic and acidic residues" evidence="1">
    <location>
        <begin position="661"/>
        <end position="684"/>
    </location>
</feature>